<dbReference type="PANTHER" id="PTHR34978">
    <property type="entry name" value="POSSIBLE SENSOR-TRANSDUCER PROTEIN BLAR"/>
    <property type="match status" value="1"/>
</dbReference>
<feature type="domain" description="Peptidase M48" evidence="8">
    <location>
        <begin position="153"/>
        <end position="201"/>
    </location>
</feature>
<dbReference type="Pfam" id="PF01435">
    <property type="entry name" value="Peptidase_M48"/>
    <property type="match status" value="1"/>
</dbReference>
<feature type="transmembrane region" description="Helical" evidence="7">
    <location>
        <begin position="36"/>
        <end position="61"/>
    </location>
</feature>
<dbReference type="PANTHER" id="PTHR34978:SF3">
    <property type="entry name" value="SLR0241 PROTEIN"/>
    <property type="match status" value="1"/>
</dbReference>
<evidence type="ECO:0000256" key="1">
    <source>
        <dbReference type="ARBA" id="ARBA00022670"/>
    </source>
</evidence>
<dbReference type="CDD" id="cd07326">
    <property type="entry name" value="M56_BlaR1_MecR1_like"/>
    <property type="match status" value="1"/>
</dbReference>
<keyword evidence="7" id="KW-0812">Transmembrane</keyword>
<comment type="similarity">
    <text evidence="6">Belongs to the peptidase M48 family.</text>
</comment>
<feature type="transmembrane region" description="Helical" evidence="7">
    <location>
        <begin position="6"/>
        <end position="24"/>
    </location>
</feature>
<evidence type="ECO:0000313" key="10">
    <source>
        <dbReference type="Proteomes" id="UP000313066"/>
    </source>
</evidence>
<evidence type="ECO:0000256" key="3">
    <source>
        <dbReference type="ARBA" id="ARBA00022801"/>
    </source>
</evidence>
<evidence type="ECO:0000256" key="4">
    <source>
        <dbReference type="ARBA" id="ARBA00022833"/>
    </source>
</evidence>
<comment type="cofactor">
    <cofactor evidence="6">
        <name>Zn(2+)</name>
        <dbReference type="ChEBI" id="CHEBI:29105"/>
    </cofactor>
    <text evidence="6">Binds 1 zinc ion per subunit.</text>
</comment>
<evidence type="ECO:0000259" key="8">
    <source>
        <dbReference type="Pfam" id="PF01435"/>
    </source>
</evidence>
<feature type="transmembrane region" description="Helical" evidence="7">
    <location>
        <begin position="87"/>
        <end position="107"/>
    </location>
</feature>
<dbReference type="EMBL" id="VDMA02000014">
    <property type="protein sequence ID" value="KAB8182145.1"/>
    <property type="molecule type" value="Genomic_DNA"/>
</dbReference>
<sequence>MIAALIALAGCVFLLGHLAGPLLLRARWSAGLPATTVALWAAAVAGAVLALAGLAGLGLIWPSTPGHRLIDWIADCLPKDGHRISPVAVLLTALLLVAGATALRLALPRIARTVRGRREHREMLDVVARDLVTEPDVRVLEHPLPLIYCLPSRERPIVVTTGALKQLEPAEVEAVLAHERAHLQQQHHLILVLADALRSAIPWLRTLRLAHTTLPGLLELAADDHAVRHHGRAPLIGALQKLAITSCSAGALAVNPATAEVARLRIARLSNPSALPRAPHARPLSWLAIAAALGVPATLATLAVMMLPLPC</sequence>
<accession>A0A5N6BNW9</accession>
<evidence type="ECO:0000256" key="7">
    <source>
        <dbReference type="SAM" id="Phobius"/>
    </source>
</evidence>
<keyword evidence="2" id="KW-0479">Metal-binding</keyword>
<gene>
    <name evidence="9" type="ORF">FH610_024665</name>
</gene>
<dbReference type="GO" id="GO:0046872">
    <property type="term" value="F:metal ion binding"/>
    <property type="evidence" value="ECO:0007669"/>
    <property type="project" value="UniProtKB-KW"/>
</dbReference>
<protein>
    <submittedName>
        <fullName evidence="9">M48 family metalloprotease</fullName>
    </submittedName>
</protein>
<dbReference type="InterPro" id="IPR052173">
    <property type="entry name" value="Beta-lactam_resp_regulator"/>
</dbReference>
<keyword evidence="4 6" id="KW-0862">Zinc</keyword>
<keyword evidence="5 6" id="KW-0482">Metalloprotease</keyword>
<comment type="caution">
    <text evidence="9">The sequence shown here is derived from an EMBL/GenBank/DDBJ whole genome shotgun (WGS) entry which is preliminary data.</text>
</comment>
<keyword evidence="10" id="KW-1185">Reference proteome</keyword>
<dbReference type="Gene3D" id="3.30.2010.10">
    <property type="entry name" value="Metalloproteases ('zincins'), catalytic domain"/>
    <property type="match status" value="1"/>
</dbReference>
<evidence type="ECO:0000256" key="5">
    <source>
        <dbReference type="ARBA" id="ARBA00023049"/>
    </source>
</evidence>
<dbReference type="GO" id="GO:0006508">
    <property type="term" value="P:proteolysis"/>
    <property type="evidence" value="ECO:0007669"/>
    <property type="project" value="UniProtKB-KW"/>
</dbReference>
<keyword evidence="3 6" id="KW-0378">Hydrolase</keyword>
<dbReference type="AlphaFoldDB" id="A0A5N6BNW9"/>
<dbReference type="Proteomes" id="UP000313066">
    <property type="component" value="Unassembled WGS sequence"/>
</dbReference>
<organism evidence="9 10">
    <name type="scientific">Microbispora catharanthi</name>
    <dbReference type="NCBI Taxonomy" id="1712871"/>
    <lineage>
        <taxon>Bacteria</taxon>
        <taxon>Bacillati</taxon>
        <taxon>Actinomycetota</taxon>
        <taxon>Actinomycetes</taxon>
        <taxon>Streptosporangiales</taxon>
        <taxon>Streptosporangiaceae</taxon>
        <taxon>Microbispora</taxon>
    </lineage>
</organism>
<proteinExistence type="inferred from homology"/>
<keyword evidence="1 6" id="KW-0645">Protease</keyword>
<keyword evidence="7" id="KW-0472">Membrane</keyword>
<keyword evidence="7" id="KW-1133">Transmembrane helix</keyword>
<dbReference type="InterPro" id="IPR001915">
    <property type="entry name" value="Peptidase_M48"/>
</dbReference>
<feature type="transmembrane region" description="Helical" evidence="7">
    <location>
        <begin position="284"/>
        <end position="307"/>
    </location>
</feature>
<name>A0A5N6BNW9_9ACTN</name>
<evidence type="ECO:0000256" key="2">
    <source>
        <dbReference type="ARBA" id="ARBA00022723"/>
    </source>
</evidence>
<evidence type="ECO:0000256" key="6">
    <source>
        <dbReference type="RuleBase" id="RU003983"/>
    </source>
</evidence>
<reference evidence="9 10" key="1">
    <citation type="submission" date="2019-10" db="EMBL/GenBank/DDBJ databases">
        <title>Nonomuraea sp. nov., isolated from Phyllanthus amarus.</title>
        <authorList>
            <person name="Klykleung N."/>
            <person name="Tanasupawat S."/>
        </authorList>
    </citation>
    <scope>NUCLEOTIDE SEQUENCE [LARGE SCALE GENOMIC DNA]</scope>
    <source>
        <strain evidence="9 10">CR1-09</strain>
    </source>
</reference>
<evidence type="ECO:0000313" key="9">
    <source>
        <dbReference type="EMBL" id="KAB8182145.1"/>
    </source>
</evidence>
<dbReference type="GO" id="GO:0004222">
    <property type="term" value="F:metalloendopeptidase activity"/>
    <property type="evidence" value="ECO:0007669"/>
    <property type="project" value="InterPro"/>
</dbReference>